<dbReference type="PANTHER" id="PTHR31350:SF21">
    <property type="entry name" value="F-BOX ONLY PROTEIN 21"/>
    <property type="match status" value="1"/>
</dbReference>
<feature type="compositionally biased region" description="Acidic residues" evidence="1">
    <location>
        <begin position="39"/>
        <end position="49"/>
    </location>
</feature>
<gene>
    <name evidence="3" type="ORF">MICPUCDRAFT_56089</name>
</gene>
<dbReference type="CDD" id="cd09917">
    <property type="entry name" value="F-box_SF"/>
    <property type="match status" value="1"/>
</dbReference>
<dbReference type="EMBL" id="GG663737">
    <property type="protein sequence ID" value="EEH58376.1"/>
    <property type="molecule type" value="Genomic_DNA"/>
</dbReference>
<dbReference type="PANTHER" id="PTHR31350">
    <property type="entry name" value="SI:DKEY-261L7.2"/>
    <property type="match status" value="1"/>
</dbReference>
<dbReference type="Proteomes" id="UP000001876">
    <property type="component" value="Unassembled WGS sequence"/>
</dbReference>
<organism evidence="4">
    <name type="scientific">Micromonas pusilla (strain CCMP1545)</name>
    <name type="common">Picoplanktonic green alga</name>
    <dbReference type="NCBI Taxonomy" id="564608"/>
    <lineage>
        <taxon>Eukaryota</taxon>
        <taxon>Viridiplantae</taxon>
        <taxon>Chlorophyta</taxon>
        <taxon>Mamiellophyceae</taxon>
        <taxon>Mamiellales</taxon>
        <taxon>Mamiellaceae</taxon>
        <taxon>Micromonas</taxon>
    </lineage>
</organism>
<dbReference type="GeneID" id="9682638"/>
<dbReference type="SUPFAM" id="SSF81383">
    <property type="entry name" value="F-box domain"/>
    <property type="match status" value="1"/>
</dbReference>
<feature type="domain" description="F-box" evidence="2">
    <location>
        <begin position="56"/>
        <end position="97"/>
    </location>
</feature>
<sequence>MARALRPLPNSEVGPGTFTFPALASGRAKCYPHRSSGADMEDADMETDDDPRPPELPDELLQVVMMHADDPIDLLRFARVSRSWRRVAGRQEVWRRAYRNRWLSGARDDDDDDDDDEDGGFAYAFALALDRPDTFRLRAPTDDASDEDDVERIFAPDPSRKDVRALSLFNRRVELEILRTLDDAVWPTARARARERLRRRLIPSARSSFDASEYDDNPNADEIFSHACAVARWALRRRVGWDGSKPLSRARGAAELIATLVEFEVAIEMGDLAMEAMDFDEEEYRDRNVRVNDDAETTARASEEMASTEEGLAHIARLLDHDLDPMRIHACLDKIGAEFKRRLDESGAYAEGEDGAREMRANPRLALEILNAFLFDDEHGARQPAEAAWNPRAEKYEIAGGDLMDPRVEVPRSGGLRFVGNGARYYDPENSSLASVLRRRVGIPITLSVVYAAVARRGGLTIRFLNVPGHFVCGVASGARVPNANVSAGGEISIIDVFNQGATTDPVSVDAVPPELLRRTPPPDVCFRALNNLRVIFQRHDGAGKYSNAYAHRPEVVNHSPRRRATLYSLFAAMRALQPVLEFDREAGKIALEFGHREDALECGVDPADVDRLVNPATVALSNTSVFDRAARPRALEIGAIVVVAPPKDGSEARWVVCGFFDVAAEGLEDQFATGDDDPDGVYYNVMRLDDDAEERIFGVADLLPAYKDCDVDLGFPYRAPLEEQPNLVHALGAYFESYDPDARRFVPHAFTRYKYGYDAPSAAPEHVR</sequence>
<proteinExistence type="predicted"/>
<evidence type="ECO:0000313" key="3">
    <source>
        <dbReference type="EMBL" id="EEH58376.1"/>
    </source>
</evidence>
<dbReference type="KEGG" id="mpp:MICPUCDRAFT_56089"/>
<dbReference type="InterPro" id="IPR036047">
    <property type="entry name" value="F-box-like_dom_sf"/>
</dbReference>
<accession>C1MNZ7</accession>
<keyword evidence="4" id="KW-1185">Reference proteome</keyword>
<reference evidence="3 4" key="1">
    <citation type="journal article" date="2009" name="Science">
        <title>Green evolution and dynamic adaptations revealed by genomes of the marine picoeukaryotes Micromonas.</title>
        <authorList>
            <person name="Worden A.Z."/>
            <person name="Lee J.H."/>
            <person name="Mock T."/>
            <person name="Rouze P."/>
            <person name="Simmons M.P."/>
            <person name="Aerts A.L."/>
            <person name="Allen A.E."/>
            <person name="Cuvelier M.L."/>
            <person name="Derelle E."/>
            <person name="Everett M.V."/>
            <person name="Foulon E."/>
            <person name="Grimwood J."/>
            <person name="Gundlach H."/>
            <person name="Henrissat B."/>
            <person name="Napoli C."/>
            <person name="McDonald S.M."/>
            <person name="Parker M.S."/>
            <person name="Rombauts S."/>
            <person name="Salamov A."/>
            <person name="Von Dassow P."/>
            <person name="Badger J.H."/>
            <person name="Coutinho P.M."/>
            <person name="Demir E."/>
            <person name="Dubchak I."/>
            <person name="Gentemann C."/>
            <person name="Eikrem W."/>
            <person name="Gready J.E."/>
            <person name="John U."/>
            <person name="Lanier W."/>
            <person name="Lindquist E.A."/>
            <person name="Lucas S."/>
            <person name="Mayer K.F."/>
            <person name="Moreau H."/>
            <person name="Not F."/>
            <person name="Otillar R."/>
            <person name="Panaud O."/>
            <person name="Pangilinan J."/>
            <person name="Paulsen I."/>
            <person name="Piegu B."/>
            <person name="Poliakov A."/>
            <person name="Robbens S."/>
            <person name="Schmutz J."/>
            <person name="Toulza E."/>
            <person name="Wyss T."/>
            <person name="Zelensky A."/>
            <person name="Zhou K."/>
            <person name="Armbrust E.V."/>
            <person name="Bhattacharya D."/>
            <person name="Goodenough U.W."/>
            <person name="Van de Peer Y."/>
            <person name="Grigoriev I.V."/>
        </authorList>
    </citation>
    <scope>NUCLEOTIDE SEQUENCE [LARGE SCALE GENOMIC DNA]</scope>
    <source>
        <strain evidence="3 4">CCMP1545</strain>
    </source>
</reference>
<protein>
    <submittedName>
        <fullName evidence="3">Predicted protein</fullName>
    </submittedName>
</protein>
<evidence type="ECO:0000256" key="1">
    <source>
        <dbReference type="SAM" id="MobiDB-lite"/>
    </source>
</evidence>
<name>C1MNZ7_MICPC</name>
<dbReference type="InterPro" id="IPR001810">
    <property type="entry name" value="F-box_dom"/>
</dbReference>
<dbReference type="RefSeq" id="XP_003056731.1">
    <property type="nucleotide sequence ID" value="XM_003056685.1"/>
</dbReference>
<dbReference type="OrthoDB" id="28868at2759"/>
<dbReference type="Pfam" id="PF12937">
    <property type="entry name" value="F-box-like"/>
    <property type="match status" value="1"/>
</dbReference>
<dbReference type="Gene3D" id="1.20.1280.50">
    <property type="match status" value="1"/>
</dbReference>
<feature type="region of interest" description="Disordered" evidence="1">
    <location>
        <begin position="31"/>
        <end position="55"/>
    </location>
</feature>
<dbReference type="Pfam" id="PF13369">
    <property type="entry name" value="Transglut_core2"/>
    <property type="match status" value="1"/>
</dbReference>
<evidence type="ECO:0000313" key="4">
    <source>
        <dbReference type="Proteomes" id="UP000001876"/>
    </source>
</evidence>
<dbReference type="InterPro" id="IPR032698">
    <property type="entry name" value="SirB1_N"/>
</dbReference>
<dbReference type="AlphaFoldDB" id="C1MNZ7"/>
<dbReference type="SMART" id="SM00256">
    <property type="entry name" value="FBOX"/>
    <property type="match status" value="1"/>
</dbReference>
<evidence type="ECO:0000259" key="2">
    <source>
        <dbReference type="SMART" id="SM00256"/>
    </source>
</evidence>